<dbReference type="Proteomes" id="UP000008810">
    <property type="component" value="Chromosome 3"/>
</dbReference>
<dbReference type="OrthoDB" id="696719at2759"/>
<dbReference type="PANTHER" id="PTHR45125">
    <property type="entry name" value="F21J9.4-RELATED"/>
    <property type="match status" value="1"/>
</dbReference>
<gene>
    <name evidence="2" type="ORF">BRADI_3g54621v3</name>
</gene>
<proteinExistence type="predicted"/>
<evidence type="ECO:0000313" key="3">
    <source>
        <dbReference type="EnsemblPlants" id="PNT69394"/>
    </source>
</evidence>
<dbReference type="Gramene" id="PNT69394">
    <property type="protein sequence ID" value="PNT69394"/>
    <property type="gene ID" value="BRADI_3g54621v3"/>
</dbReference>
<name>A0A2K2D539_BRADI</name>
<protein>
    <recommendedName>
        <fullName evidence="1">No apical meristem-associated C-terminal domain-containing protein</fullName>
    </recommendedName>
</protein>
<dbReference type="Pfam" id="PF14303">
    <property type="entry name" value="NAM-associated"/>
    <property type="match status" value="1"/>
</dbReference>
<dbReference type="PANTHER" id="PTHR45125:SF3">
    <property type="entry name" value="NO-APICAL-MERISTEM-ASSOCIATED CARBOXY-TERMINAL DOMAIN PROTEIN"/>
    <property type="match status" value="1"/>
</dbReference>
<dbReference type="EMBL" id="CM000882">
    <property type="protein sequence ID" value="PNT69394.1"/>
    <property type="molecule type" value="Genomic_DNA"/>
</dbReference>
<evidence type="ECO:0000259" key="1">
    <source>
        <dbReference type="Pfam" id="PF14303"/>
    </source>
</evidence>
<dbReference type="EnsemblPlants" id="PNT69394">
    <property type="protein sequence ID" value="PNT69394"/>
    <property type="gene ID" value="BRADI_3g54621v3"/>
</dbReference>
<evidence type="ECO:0000313" key="4">
    <source>
        <dbReference type="Proteomes" id="UP000008810"/>
    </source>
</evidence>
<dbReference type="InterPro" id="IPR029466">
    <property type="entry name" value="NAM-associated_C"/>
</dbReference>
<reference evidence="2" key="2">
    <citation type="submission" date="2017-06" db="EMBL/GenBank/DDBJ databases">
        <title>WGS assembly of Brachypodium distachyon.</title>
        <authorList>
            <consortium name="The International Brachypodium Initiative"/>
            <person name="Lucas S."/>
            <person name="Harmon-Smith M."/>
            <person name="Lail K."/>
            <person name="Tice H."/>
            <person name="Grimwood J."/>
            <person name="Bruce D."/>
            <person name="Barry K."/>
            <person name="Shu S."/>
            <person name="Lindquist E."/>
            <person name="Wang M."/>
            <person name="Pitluck S."/>
            <person name="Vogel J.P."/>
            <person name="Garvin D.F."/>
            <person name="Mockler T.C."/>
            <person name="Schmutz J."/>
            <person name="Rokhsar D."/>
            <person name="Bevan M.W."/>
        </authorList>
    </citation>
    <scope>NUCLEOTIDE SEQUENCE</scope>
    <source>
        <strain evidence="2">Bd21</strain>
    </source>
</reference>
<accession>A0A2K2D539</accession>
<evidence type="ECO:0000313" key="2">
    <source>
        <dbReference type="EMBL" id="PNT69394.1"/>
    </source>
</evidence>
<keyword evidence="4" id="KW-1185">Reference proteome</keyword>
<reference evidence="2 3" key="1">
    <citation type="journal article" date="2010" name="Nature">
        <title>Genome sequencing and analysis of the model grass Brachypodium distachyon.</title>
        <authorList>
            <consortium name="International Brachypodium Initiative"/>
        </authorList>
    </citation>
    <scope>NUCLEOTIDE SEQUENCE [LARGE SCALE GENOMIC DNA]</scope>
    <source>
        <strain evidence="2 3">Bd21</strain>
    </source>
</reference>
<feature type="non-terminal residue" evidence="2">
    <location>
        <position position="1"/>
    </location>
</feature>
<sequence length="268" mass="31349">DETLVLAWEAITLDAILGVEQSGSTYWQRIHEHYHQIKKTSGDRTQKSLTNRWSAIQDTCNKWASAMEQVERLNPSGTNQNDRLNIIAMLCFSMMRSGGHEMMRCQTRRASPQATHILLMLRLLVIALMRVAPRVQKEAYTKLWKKRPLGRKKEKARLKKEKESSCKDFIEMIVATRKSLAAERKEKKARTFMQIRGMEKRRIAFEAHRVLLEERRIAIEERQEKNKQEKRELMFMNSSNLDDQGKAHLKLMRDQIMASKPMCGFMLG</sequence>
<dbReference type="AlphaFoldDB" id="A0A2K2D539"/>
<feature type="domain" description="No apical meristem-associated C-terminal" evidence="1">
    <location>
        <begin position="145"/>
        <end position="256"/>
    </location>
</feature>
<organism evidence="2">
    <name type="scientific">Brachypodium distachyon</name>
    <name type="common">Purple false brome</name>
    <name type="synonym">Trachynia distachya</name>
    <dbReference type="NCBI Taxonomy" id="15368"/>
    <lineage>
        <taxon>Eukaryota</taxon>
        <taxon>Viridiplantae</taxon>
        <taxon>Streptophyta</taxon>
        <taxon>Embryophyta</taxon>
        <taxon>Tracheophyta</taxon>
        <taxon>Spermatophyta</taxon>
        <taxon>Magnoliopsida</taxon>
        <taxon>Liliopsida</taxon>
        <taxon>Poales</taxon>
        <taxon>Poaceae</taxon>
        <taxon>BOP clade</taxon>
        <taxon>Pooideae</taxon>
        <taxon>Stipodae</taxon>
        <taxon>Brachypodieae</taxon>
        <taxon>Brachypodium</taxon>
    </lineage>
</organism>
<reference evidence="3" key="3">
    <citation type="submission" date="2018-08" db="UniProtKB">
        <authorList>
            <consortium name="EnsemblPlants"/>
        </authorList>
    </citation>
    <scope>IDENTIFICATION</scope>
    <source>
        <strain evidence="3">cv. Bd21</strain>
    </source>
</reference>
<dbReference type="InParanoid" id="A0A2K2D539"/>